<reference evidence="2" key="1">
    <citation type="submission" date="2022-07" db="EMBL/GenBank/DDBJ databases">
        <title>Evaluation of T. orientalis genome assembly methods using nanopore sequencing and analysis of variation between genomes.</title>
        <authorList>
            <person name="Yam J."/>
            <person name="Micallef M.L."/>
            <person name="Liu M."/>
            <person name="Djordjevic S.P."/>
            <person name="Bogema D.R."/>
            <person name="Jenkins C."/>
        </authorList>
    </citation>
    <scope>NUCLEOTIDE SEQUENCE</scope>
    <source>
        <strain evidence="2">Fish Creek</strain>
    </source>
</reference>
<dbReference type="OrthoDB" id="10308620at2759"/>
<sequence>MFWDNGLVYPLGTSIGSPLPGWFYFFVLDVACVLISLIKRNTLFAAFLALETAFGAPMELSERVFDLRQKLTVFHHVGVTDGDGFMAPRLRFAHLVPRDSYQGSIADGFACAALGNKLKHHKFLFVDSDETLVEVLGFSDCKNWFVALLGVWTHYSSTRHYKFYSGLKGKKVRVLGTLEELVDFAYFQIHYVHNQAYLFGRLVKKGLTSHVLTHKLHARLAPALETYGDRTNKTPDPP</sequence>
<feature type="transmembrane region" description="Helical" evidence="1">
    <location>
        <begin position="20"/>
        <end position="38"/>
    </location>
</feature>
<name>A0A976M8V3_THEOR</name>
<dbReference type="AlphaFoldDB" id="A0A976M8V3"/>
<keyword evidence="1" id="KW-0472">Membrane</keyword>
<proteinExistence type="predicted"/>
<evidence type="ECO:0000313" key="2">
    <source>
        <dbReference type="EMBL" id="UKJ90638.1"/>
    </source>
</evidence>
<organism evidence="2 3">
    <name type="scientific">Theileria orientalis</name>
    <dbReference type="NCBI Taxonomy" id="68886"/>
    <lineage>
        <taxon>Eukaryota</taxon>
        <taxon>Sar</taxon>
        <taxon>Alveolata</taxon>
        <taxon>Apicomplexa</taxon>
        <taxon>Aconoidasida</taxon>
        <taxon>Piroplasmida</taxon>
        <taxon>Theileriidae</taxon>
        <taxon>Theileria</taxon>
    </lineage>
</organism>
<dbReference type="Proteomes" id="UP000244803">
    <property type="component" value="Chromosome 2"/>
</dbReference>
<dbReference type="EMBL" id="CP056068">
    <property type="protein sequence ID" value="UKJ90638.1"/>
    <property type="molecule type" value="Genomic_DNA"/>
</dbReference>
<keyword evidence="1" id="KW-0812">Transmembrane</keyword>
<keyword evidence="1" id="KW-1133">Transmembrane helix</keyword>
<evidence type="ECO:0000256" key="1">
    <source>
        <dbReference type="SAM" id="Phobius"/>
    </source>
</evidence>
<protein>
    <submittedName>
        <fullName evidence="2">Uncharacterized protein</fullName>
    </submittedName>
</protein>
<evidence type="ECO:0000313" key="3">
    <source>
        <dbReference type="Proteomes" id="UP000244803"/>
    </source>
</evidence>
<gene>
    <name evidence="2" type="ORF">MACJ_001572</name>
</gene>
<accession>A0A976M8V3</accession>